<dbReference type="PANTHER" id="PTHR45527:SF1">
    <property type="entry name" value="FATTY ACID SYNTHASE"/>
    <property type="match status" value="1"/>
</dbReference>
<feature type="region of interest" description="Disordered" evidence="1">
    <location>
        <begin position="1"/>
        <end position="22"/>
    </location>
</feature>
<dbReference type="SUPFAM" id="SSF52777">
    <property type="entry name" value="CoA-dependent acyltransferases"/>
    <property type="match status" value="1"/>
</dbReference>
<dbReference type="InterPro" id="IPR001242">
    <property type="entry name" value="Condensation_dom"/>
</dbReference>
<dbReference type="GO" id="GO:0044550">
    <property type="term" value="P:secondary metabolite biosynthetic process"/>
    <property type="evidence" value="ECO:0007669"/>
    <property type="project" value="TreeGrafter"/>
</dbReference>
<dbReference type="OrthoDB" id="4510783at2759"/>
<dbReference type="GO" id="GO:0005737">
    <property type="term" value="C:cytoplasm"/>
    <property type="evidence" value="ECO:0007669"/>
    <property type="project" value="TreeGrafter"/>
</dbReference>
<proteinExistence type="predicted"/>
<dbReference type="EMBL" id="BCMY01000005">
    <property type="protein sequence ID" value="GAQ40210.1"/>
    <property type="molecule type" value="Genomic_DNA"/>
</dbReference>
<evidence type="ECO:0000259" key="2">
    <source>
        <dbReference type="Pfam" id="PF00668"/>
    </source>
</evidence>
<dbReference type="Gene3D" id="3.30.559.30">
    <property type="entry name" value="Nonribosomal peptide synthetase, condensation domain"/>
    <property type="match status" value="1"/>
</dbReference>
<name>A0A100IG62_ASPNG</name>
<reference evidence="4" key="1">
    <citation type="journal article" date="2016" name="Genome Announc.">
        <title>Draft genome sequence of Aspergillus niger strain An76.</title>
        <authorList>
            <person name="Gong W."/>
            <person name="Cheng Z."/>
            <person name="Zhang H."/>
            <person name="Liu L."/>
            <person name="Gao P."/>
            <person name="Wang L."/>
        </authorList>
    </citation>
    <scope>NUCLEOTIDE SEQUENCE [LARGE SCALE GENOMIC DNA]</scope>
    <source>
        <strain evidence="4">An76</strain>
    </source>
</reference>
<sequence>MTYLDFESLSGSPPSHKRGSLVTSTTEIFHPPAPAGITMTTVVRTAWALCLAHMAGTDDVVFGQPVNGRNLELPGVEAVVGAHANILDVFARSGLPGVQSNHATCIPLALLSPPCGL</sequence>
<dbReference type="GO" id="GO:0043041">
    <property type="term" value="P:amino acid activation for nonribosomal peptide biosynthetic process"/>
    <property type="evidence" value="ECO:0007669"/>
    <property type="project" value="TreeGrafter"/>
</dbReference>
<dbReference type="Proteomes" id="UP000068243">
    <property type="component" value="Unassembled WGS sequence"/>
</dbReference>
<feature type="domain" description="Condensation" evidence="2">
    <location>
        <begin position="34"/>
        <end position="88"/>
    </location>
</feature>
<comment type="caution">
    <text evidence="3">The sequence shown here is derived from an EMBL/GenBank/DDBJ whole genome shotgun (WGS) entry which is preliminary data.</text>
</comment>
<dbReference type="GO" id="GO:0031177">
    <property type="term" value="F:phosphopantetheine binding"/>
    <property type="evidence" value="ECO:0007669"/>
    <property type="project" value="TreeGrafter"/>
</dbReference>
<dbReference type="AlphaFoldDB" id="A0A100IG62"/>
<evidence type="ECO:0000256" key="1">
    <source>
        <dbReference type="SAM" id="MobiDB-lite"/>
    </source>
</evidence>
<evidence type="ECO:0000313" key="4">
    <source>
        <dbReference type="Proteomes" id="UP000068243"/>
    </source>
</evidence>
<dbReference type="Pfam" id="PF00668">
    <property type="entry name" value="Condensation"/>
    <property type="match status" value="1"/>
</dbReference>
<dbReference type="PANTHER" id="PTHR45527">
    <property type="entry name" value="NONRIBOSOMAL PEPTIDE SYNTHETASE"/>
    <property type="match status" value="1"/>
</dbReference>
<gene>
    <name evidence="3" type="ORF">ABL_03491</name>
</gene>
<evidence type="ECO:0000313" key="3">
    <source>
        <dbReference type="EMBL" id="GAQ40210.1"/>
    </source>
</evidence>
<organism evidence="3 4">
    <name type="scientific">Aspergillus niger</name>
    <dbReference type="NCBI Taxonomy" id="5061"/>
    <lineage>
        <taxon>Eukaryota</taxon>
        <taxon>Fungi</taxon>
        <taxon>Dikarya</taxon>
        <taxon>Ascomycota</taxon>
        <taxon>Pezizomycotina</taxon>
        <taxon>Eurotiomycetes</taxon>
        <taxon>Eurotiomycetidae</taxon>
        <taxon>Eurotiales</taxon>
        <taxon>Aspergillaceae</taxon>
        <taxon>Aspergillus</taxon>
        <taxon>Aspergillus subgen. Circumdati</taxon>
    </lineage>
</organism>
<dbReference type="GO" id="GO:0003824">
    <property type="term" value="F:catalytic activity"/>
    <property type="evidence" value="ECO:0007669"/>
    <property type="project" value="InterPro"/>
</dbReference>
<accession>A0A100IG62</accession>
<protein>
    <recommendedName>
        <fullName evidence="2">Condensation domain-containing protein</fullName>
    </recommendedName>
</protein>